<evidence type="ECO:0000313" key="3">
    <source>
        <dbReference type="WBParaSite" id="GPUH_0001463601-mRNA-1"/>
    </source>
</evidence>
<sequence>MATYWMIPLAELPSVRFPSLTKAKNELNAATYSQFTRLAYTRCFGSVNSQLLETIIHENQICAVGRKPKNSLVTWKLENSLSLVYHPPSSRFYIQRRGFRTLRSEKTEKPKKGFLAFLGFNTFEGGRMKSPQIKSFREKLKTVAENDRKGFLVSLS</sequence>
<organism evidence="3">
    <name type="scientific">Gongylonema pulchrum</name>
    <dbReference type="NCBI Taxonomy" id="637853"/>
    <lineage>
        <taxon>Eukaryota</taxon>
        <taxon>Metazoa</taxon>
        <taxon>Ecdysozoa</taxon>
        <taxon>Nematoda</taxon>
        <taxon>Chromadorea</taxon>
        <taxon>Rhabditida</taxon>
        <taxon>Spirurina</taxon>
        <taxon>Spiruromorpha</taxon>
        <taxon>Spiruroidea</taxon>
        <taxon>Gongylonematidae</taxon>
        <taxon>Gongylonema</taxon>
    </lineage>
</organism>
<gene>
    <name evidence="1" type="ORF">GPUH_LOCUS14617</name>
</gene>
<proteinExistence type="predicted"/>
<evidence type="ECO:0000313" key="2">
    <source>
        <dbReference type="Proteomes" id="UP000271098"/>
    </source>
</evidence>
<dbReference type="EMBL" id="UYRT01081469">
    <property type="protein sequence ID" value="VDN24468.1"/>
    <property type="molecule type" value="Genomic_DNA"/>
</dbReference>
<dbReference type="AlphaFoldDB" id="A0A183E0X6"/>
<evidence type="ECO:0000313" key="1">
    <source>
        <dbReference type="EMBL" id="VDN24468.1"/>
    </source>
</evidence>
<dbReference type="Proteomes" id="UP000271098">
    <property type="component" value="Unassembled WGS sequence"/>
</dbReference>
<dbReference type="OrthoDB" id="1413014at2759"/>
<reference evidence="3" key="1">
    <citation type="submission" date="2016-06" db="UniProtKB">
        <authorList>
            <consortium name="WormBaseParasite"/>
        </authorList>
    </citation>
    <scope>IDENTIFICATION</scope>
</reference>
<dbReference type="WBParaSite" id="GPUH_0001463601-mRNA-1">
    <property type="protein sequence ID" value="GPUH_0001463601-mRNA-1"/>
    <property type="gene ID" value="GPUH_0001463601"/>
</dbReference>
<accession>A0A183E0X6</accession>
<protein>
    <submittedName>
        <fullName evidence="3">Transposase</fullName>
    </submittedName>
</protein>
<keyword evidence="2" id="KW-1185">Reference proteome</keyword>
<reference evidence="1 2" key="2">
    <citation type="submission" date="2018-11" db="EMBL/GenBank/DDBJ databases">
        <authorList>
            <consortium name="Pathogen Informatics"/>
        </authorList>
    </citation>
    <scope>NUCLEOTIDE SEQUENCE [LARGE SCALE GENOMIC DNA]</scope>
</reference>
<name>A0A183E0X6_9BILA</name>